<feature type="transmembrane region" description="Helical" evidence="8">
    <location>
        <begin position="23"/>
        <end position="42"/>
    </location>
</feature>
<feature type="region of interest" description="Disordered" evidence="7">
    <location>
        <begin position="543"/>
        <end position="744"/>
    </location>
</feature>
<dbReference type="Proteomes" id="UP000070258">
    <property type="component" value="Unassembled WGS sequence"/>
</dbReference>
<evidence type="ECO:0000313" key="10">
    <source>
        <dbReference type="EMBL" id="KXP03188.1"/>
    </source>
</evidence>
<evidence type="ECO:0000313" key="11">
    <source>
        <dbReference type="Proteomes" id="UP000070258"/>
    </source>
</evidence>
<evidence type="ECO:0000256" key="5">
    <source>
        <dbReference type="ARBA" id="ARBA00022989"/>
    </source>
</evidence>
<dbReference type="GO" id="GO:0005886">
    <property type="term" value="C:plasma membrane"/>
    <property type="evidence" value="ECO:0007669"/>
    <property type="project" value="UniProtKB-SubCell"/>
</dbReference>
<feature type="domain" description="Type VII secretion system protein EccE" evidence="9">
    <location>
        <begin position="183"/>
        <end position="278"/>
    </location>
</feature>
<dbReference type="RefSeq" id="WP_068573723.1">
    <property type="nucleotide sequence ID" value="NZ_LSRF01000058.1"/>
</dbReference>
<accession>A0A137ZYA2</accession>
<dbReference type="NCBIfam" id="TIGR03923">
    <property type="entry name" value="T7SS_EccE"/>
    <property type="match status" value="1"/>
</dbReference>
<feature type="compositionally biased region" description="Low complexity" evidence="7">
    <location>
        <begin position="608"/>
        <end position="632"/>
    </location>
</feature>
<comment type="caution">
    <text evidence="10">The sequence shown here is derived from an EMBL/GenBank/DDBJ whole genome shotgun (WGS) entry which is preliminary data.</text>
</comment>
<evidence type="ECO:0000259" key="9">
    <source>
        <dbReference type="Pfam" id="PF11203"/>
    </source>
</evidence>
<dbReference type="EMBL" id="LSRF01000058">
    <property type="protein sequence ID" value="KXP03188.1"/>
    <property type="molecule type" value="Genomic_DNA"/>
</dbReference>
<dbReference type="InterPro" id="IPR021368">
    <property type="entry name" value="T7SS_EccE"/>
</dbReference>
<organism evidence="10 11">
    <name type="scientific">Tsukamurella pseudospumae</name>
    <dbReference type="NCBI Taxonomy" id="239498"/>
    <lineage>
        <taxon>Bacteria</taxon>
        <taxon>Bacillati</taxon>
        <taxon>Actinomycetota</taxon>
        <taxon>Actinomycetes</taxon>
        <taxon>Mycobacteriales</taxon>
        <taxon>Tsukamurellaceae</taxon>
        <taxon>Tsukamurella</taxon>
    </lineage>
</organism>
<comment type="subcellular location">
    <subcellularLocation>
        <location evidence="1">Cell membrane</location>
    </subcellularLocation>
</comment>
<feature type="compositionally biased region" description="Pro residues" evidence="7">
    <location>
        <begin position="667"/>
        <end position="688"/>
    </location>
</feature>
<evidence type="ECO:0000256" key="1">
    <source>
        <dbReference type="ARBA" id="ARBA00004236"/>
    </source>
</evidence>
<evidence type="ECO:0000256" key="7">
    <source>
        <dbReference type="SAM" id="MobiDB-lite"/>
    </source>
</evidence>
<name>A0A137ZYA2_9ACTN</name>
<comment type="similarity">
    <text evidence="2">Belongs to the EccE family.</text>
</comment>
<reference evidence="11" key="1">
    <citation type="submission" date="2016-02" db="EMBL/GenBank/DDBJ databases">
        <authorList>
            <person name="Wen L."/>
            <person name="He K."/>
            <person name="Yang H."/>
        </authorList>
    </citation>
    <scope>NUCLEOTIDE SEQUENCE [LARGE SCALE GENOMIC DNA]</scope>
    <source>
        <strain evidence="11">JCM 15929</strain>
    </source>
</reference>
<dbReference type="InterPro" id="IPR050051">
    <property type="entry name" value="EccE_dom"/>
</dbReference>
<dbReference type="Pfam" id="PF11203">
    <property type="entry name" value="EccE"/>
    <property type="match status" value="1"/>
</dbReference>
<proteinExistence type="inferred from homology"/>
<dbReference type="STRING" id="239498.AXK60_15125"/>
<evidence type="ECO:0000256" key="8">
    <source>
        <dbReference type="SAM" id="Phobius"/>
    </source>
</evidence>
<keyword evidence="4 8" id="KW-0812">Transmembrane</keyword>
<dbReference type="AlphaFoldDB" id="A0A137ZYA2"/>
<feature type="compositionally biased region" description="Pro residues" evidence="7">
    <location>
        <begin position="598"/>
        <end position="607"/>
    </location>
</feature>
<protein>
    <recommendedName>
        <fullName evidence="9">Type VII secretion system protein EccE domain-containing protein</fullName>
    </recommendedName>
</protein>
<evidence type="ECO:0000256" key="3">
    <source>
        <dbReference type="ARBA" id="ARBA00022475"/>
    </source>
</evidence>
<dbReference type="OrthoDB" id="4152590at2"/>
<feature type="compositionally biased region" description="Low complexity" evidence="7">
    <location>
        <begin position="571"/>
        <end position="597"/>
    </location>
</feature>
<keyword evidence="6 8" id="KW-0472">Membrane</keyword>
<keyword evidence="3" id="KW-1003">Cell membrane</keyword>
<evidence type="ECO:0000256" key="2">
    <source>
        <dbReference type="ARBA" id="ARBA00007759"/>
    </source>
</evidence>
<evidence type="ECO:0000256" key="6">
    <source>
        <dbReference type="ARBA" id="ARBA00023136"/>
    </source>
</evidence>
<evidence type="ECO:0000256" key="4">
    <source>
        <dbReference type="ARBA" id="ARBA00022692"/>
    </source>
</evidence>
<keyword evidence="5 8" id="KW-1133">Transmembrane helix</keyword>
<feature type="transmembrane region" description="Helical" evidence="8">
    <location>
        <begin position="48"/>
        <end position="69"/>
    </location>
</feature>
<sequence length="744" mass="79208">MDTTIPTHPEIARRRRLLGIRVTLRRALVWAVLSALLAAVLVARWPLWAVVALVVLGALVAFVTVRGIVLTERIGARYRYLRRRRRASGGIPGRVIDVDGCGVRQGDGYELVSAIELTADPSETRLREGRAYAADTVPLDLLATMMTQYGLDVDIDVASVGRRVPPGPAYRASYAQGVRFYSAMAERSTWLILRVNTQRNLAGIVRRGPSRTAGPKALMAATRRLEQRLQERLIRARVLPAAELARLDARMTFGADPLDGTENWHNIEHGTEFATTYLVDPVRTSTEKLDRWWGLDSDSTAVVLRLRKATAQSPVEISGLVRYDTGVPIVDNLDDALVAVPGRQMELARGTLPGGGSSIVDLPSAALTDLGAVEIPVGPAGPVWGISGNDAVALPLFDGSPVPETLRVEFATELIALQLVLLRSVGAGASVAVHTNRPEQWATLASTLADPARFRIADGPAGRPSDITVLDGVPATAVPERTMLTLRAPGAVVVDSKADLVVEQVTPSKLRVVIGDRGAFEVVLNPTDEELRYCDVQAQQAVPVVPLPPPPRMPRQAPSQPRLAPSPSIPQAPVTPQAPVAQQVPGPQQVPAAQRAPLPAPQAPAPQVPAAQAPGPQAPAVQAPGGAPAGPARHPEQVAPQHVAQPVSQEPVAPQPEQARPGTGAPSTPPAPPVRAPRPVRPLPPPPYERGSGAPRKQGGNRWVRPTQDQGADGPVRRPVRPPTAPRWGQSGERPPSGEPPTSR</sequence>
<gene>
    <name evidence="10" type="ORF">AXK60_15125</name>
</gene>